<gene>
    <name evidence="4" type="ORF">AKO1_006601</name>
</gene>
<dbReference type="InterPro" id="IPR036291">
    <property type="entry name" value="NAD(P)-bd_dom_sf"/>
</dbReference>
<dbReference type="InterPro" id="IPR050425">
    <property type="entry name" value="NAD(P)_dehydrat-like"/>
</dbReference>
<sequence>MSGKRVCVTGASGYIAQHLVHQLVQRGYNVKATVRNKNDSAKLVYLNQLKSENENSLEIVEGDLLQPGSFDKAVEGCETVFHTASPFFFIPPDKKEEGEQKLIKVAVDGTKNVLESVGKTDSVKRVVLTSSVAAVINPLNPHTKEATGEDWNTNSKLEDVMGAYRISKTKAEQEAWAWTKDHPNVDLVAINPAFVVGPVLPPVATKDFKFPNKPQSLGTSCDTLRKFLVGENKTAATMHLGWVDVRDIALMHILSAERPHAKGNRYIGSAKQCTQYDVIQGIMKELYPKYNIDVSKGPGGPEYSVIAEKSEKDLGFKFRDLKETIKDMCDSLIELGYVEKKE</sequence>
<reference evidence="4 5" key="1">
    <citation type="submission" date="2024-03" db="EMBL/GenBank/DDBJ databases">
        <title>The Acrasis kona genome and developmental transcriptomes reveal deep origins of eukaryotic multicellular pathways.</title>
        <authorList>
            <person name="Sheikh S."/>
            <person name="Fu C.-J."/>
            <person name="Brown M.W."/>
            <person name="Baldauf S.L."/>
        </authorList>
    </citation>
    <scope>NUCLEOTIDE SEQUENCE [LARGE SCALE GENOMIC DNA]</scope>
    <source>
        <strain evidence="4 5">ATCC MYA-3509</strain>
    </source>
</reference>
<dbReference type="Gene3D" id="3.40.50.720">
    <property type="entry name" value="NAD(P)-binding Rossmann-like Domain"/>
    <property type="match status" value="1"/>
</dbReference>
<dbReference type="SUPFAM" id="SSF51735">
    <property type="entry name" value="NAD(P)-binding Rossmann-fold domains"/>
    <property type="match status" value="1"/>
</dbReference>
<evidence type="ECO:0000313" key="4">
    <source>
        <dbReference type="EMBL" id="KAL0490249.1"/>
    </source>
</evidence>
<feature type="domain" description="NAD-dependent epimerase/dehydratase" evidence="3">
    <location>
        <begin position="6"/>
        <end position="261"/>
    </location>
</feature>
<dbReference type="PANTHER" id="PTHR10366">
    <property type="entry name" value="NAD DEPENDENT EPIMERASE/DEHYDRATASE"/>
    <property type="match status" value="1"/>
</dbReference>
<comment type="caution">
    <text evidence="4">The sequence shown here is derived from an EMBL/GenBank/DDBJ whole genome shotgun (WGS) entry which is preliminary data.</text>
</comment>
<organism evidence="4 5">
    <name type="scientific">Acrasis kona</name>
    <dbReference type="NCBI Taxonomy" id="1008807"/>
    <lineage>
        <taxon>Eukaryota</taxon>
        <taxon>Discoba</taxon>
        <taxon>Heterolobosea</taxon>
        <taxon>Tetramitia</taxon>
        <taxon>Eutetramitia</taxon>
        <taxon>Acrasidae</taxon>
        <taxon>Acrasis</taxon>
    </lineage>
</organism>
<protein>
    <submittedName>
        <fullName evidence="4">TKPR1</fullName>
    </submittedName>
</protein>
<evidence type="ECO:0000259" key="3">
    <source>
        <dbReference type="Pfam" id="PF01370"/>
    </source>
</evidence>
<dbReference type="AlphaFoldDB" id="A0AAW2ZLT9"/>
<dbReference type="GO" id="GO:0016616">
    <property type="term" value="F:oxidoreductase activity, acting on the CH-OH group of donors, NAD or NADP as acceptor"/>
    <property type="evidence" value="ECO:0007669"/>
    <property type="project" value="TreeGrafter"/>
</dbReference>
<dbReference type="InterPro" id="IPR001509">
    <property type="entry name" value="Epimerase_deHydtase"/>
</dbReference>
<evidence type="ECO:0000313" key="5">
    <source>
        <dbReference type="Proteomes" id="UP001431209"/>
    </source>
</evidence>
<evidence type="ECO:0000256" key="1">
    <source>
        <dbReference type="ARBA" id="ARBA00023002"/>
    </source>
</evidence>
<dbReference type="EMBL" id="JAOPGA020001656">
    <property type="protein sequence ID" value="KAL0490249.1"/>
    <property type="molecule type" value="Genomic_DNA"/>
</dbReference>
<dbReference type="PANTHER" id="PTHR10366:SF564">
    <property type="entry name" value="STEROL-4-ALPHA-CARBOXYLATE 3-DEHYDROGENASE, DECARBOXYLATING"/>
    <property type="match status" value="1"/>
</dbReference>
<accession>A0AAW2ZLT9</accession>
<evidence type="ECO:0000256" key="2">
    <source>
        <dbReference type="ARBA" id="ARBA00023445"/>
    </source>
</evidence>
<keyword evidence="1" id="KW-0560">Oxidoreductase</keyword>
<comment type="similarity">
    <text evidence="2">Belongs to the NAD(P)-dependent epimerase/dehydratase family. Dihydroflavonol-4-reductase subfamily.</text>
</comment>
<dbReference type="FunFam" id="3.40.50.720:FF:000085">
    <property type="entry name" value="Dihydroflavonol reductase"/>
    <property type="match status" value="1"/>
</dbReference>
<dbReference type="Proteomes" id="UP001431209">
    <property type="component" value="Unassembled WGS sequence"/>
</dbReference>
<dbReference type="Pfam" id="PF01370">
    <property type="entry name" value="Epimerase"/>
    <property type="match status" value="1"/>
</dbReference>
<proteinExistence type="inferred from homology"/>
<keyword evidence="5" id="KW-1185">Reference proteome</keyword>
<name>A0AAW2ZLT9_9EUKA</name>